<dbReference type="SUPFAM" id="SSF53955">
    <property type="entry name" value="Lysozyme-like"/>
    <property type="match status" value="1"/>
</dbReference>
<dbReference type="GO" id="GO:0009002">
    <property type="term" value="F:serine-type D-Ala-D-Ala carboxypeptidase activity"/>
    <property type="evidence" value="ECO:0007669"/>
    <property type="project" value="UniProtKB-EC"/>
</dbReference>
<keyword evidence="13 18" id="KW-0472">Membrane</keyword>
<evidence type="ECO:0000256" key="5">
    <source>
        <dbReference type="ARBA" id="ARBA00022475"/>
    </source>
</evidence>
<evidence type="ECO:0000256" key="6">
    <source>
        <dbReference type="ARBA" id="ARBA00022645"/>
    </source>
</evidence>
<evidence type="ECO:0000256" key="16">
    <source>
        <dbReference type="ARBA" id="ARBA00034000"/>
    </source>
</evidence>
<keyword evidence="18" id="KW-0812">Transmembrane</keyword>
<feature type="domain" description="Glycosyl transferase family 51" evidence="20">
    <location>
        <begin position="67"/>
        <end position="248"/>
    </location>
</feature>
<keyword evidence="12" id="KW-0573">Peptidoglycan synthesis</keyword>
<dbReference type="InterPro" id="IPR001264">
    <property type="entry name" value="Glyco_trans_51"/>
</dbReference>
<comment type="subcellular location">
    <subcellularLocation>
        <location evidence="1">Cell membrane</location>
    </subcellularLocation>
</comment>
<keyword evidence="6" id="KW-0121">Carboxypeptidase</keyword>
<keyword evidence="5" id="KW-1003">Cell membrane</keyword>
<evidence type="ECO:0000259" key="20">
    <source>
        <dbReference type="Pfam" id="PF00912"/>
    </source>
</evidence>
<dbReference type="AlphaFoldDB" id="A0A239FCY8"/>
<dbReference type="GO" id="GO:0005886">
    <property type="term" value="C:plasma membrane"/>
    <property type="evidence" value="ECO:0007669"/>
    <property type="project" value="UniProtKB-SubCell"/>
</dbReference>
<feature type="transmembrane region" description="Helical" evidence="18">
    <location>
        <begin position="12"/>
        <end position="31"/>
    </location>
</feature>
<keyword evidence="8" id="KW-0328">Glycosyltransferase</keyword>
<gene>
    <name evidence="21" type="ORF">SAMN05421640_0581</name>
</gene>
<sequence>MNRKLIKYTLRPLWVVFVLGVIGIPSVFLMVKNDAFGWFGSLPSLEALERPDPDLSSELMSADGVSLGKYFRKNRTPVTYEQLSPELVNTLLVTEDVRFKDHSGIDLKGLARAIIGKLTFSFQGGGSTLTMQLAENLFKTNTAEHGSLYRSRTLGQIITKLKEWIIAVQLEKSYTKEEILAMYLNTVEFGSNSYGIKVAAKTFFNKLPSQLNYSESAVLVGAINAPTRWSPVLNPENAHRKRTEVLWNLHKYGLIDKVRYDTLNRDSIQLNYRVENQNEGLATYFRTVAKNYLVRWARQNGYDLFDDGLKIYTTIDSRLQQYAEEAVAEHMDTLQHIFNEHWQGENPWIDNENKEIPEFLDDAIKRTEAYKNLRSRFGDQKDSVDYYLNKKKRMTVFSWGGEIDTVFSSYDSLNYYKRFLQAGFMSMDPRTGYIKAWVGGINHQYFKFDHVQQSRRQPGSTFKPIVYTAAIDNGYSPCFPVVDAPVSFSLPGQDPPTWVPQNSNGRFTGEVMTIRQAMAQSVNSITAFMMNRIGPSTVVDYAKRLGIESRLDAVPSLCLGAGGDVSIYEMVGAYSTFVNKGTYIKPYFISRIEDKNGNVIQQFVPDEQEAINEETAYLMLHMLKGVVEMGTGRALDYELKVDNEIGAKTGTTQNASDGWFIGVTKDLVSGAWVGGDDRSIRFRQWVLGQGGRTALPIWEGYMQRVYADETLGYEKGYFEKPTKPLRTVIDCERYEENTNPTDTVDYDVVDEDDFM</sequence>
<organism evidence="21 22">
    <name type="scientific">Ekhidna lutea</name>
    <dbReference type="NCBI Taxonomy" id="447679"/>
    <lineage>
        <taxon>Bacteria</taxon>
        <taxon>Pseudomonadati</taxon>
        <taxon>Bacteroidota</taxon>
        <taxon>Cytophagia</taxon>
        <taxon>Cytophagales</taxon>
        <taxon>Reichenbachiellaceae</taxon>
        <taxon>Ekhidna</taxon>
    </lineage>
</organism>
<dbReference type="GO" id="GO:0008360">
    <property type="term" value="P:regulation of cell shape"/>
    <property type="evidence" value="ECO:0007669"/>
    <property type="project" value="UniProtKB-KW"/>
</dbReference>
<dbReference type="GO" id="GO:0071555">
    <property type="term" value="P:cell wall organization"/>
    <property type="evidence" value="ECO:0007669"/>
    <property type="project" value="UniProtKB-KW"/>
</dbReference>
<evidence type="ECO:0000256" key="11">
    <source>
        <dbReference type="ARBA" id="ARBA00022960"/>
    </source>
</evidence>
<keyword evidence="22" id="KW-1185">Reference proteome</keyword>
<dbReference type="EMBL" id="FZPD01000001">
    <property type="protein sequence ID" value="SNS53944.1"/>
    <property type="molecule type" value="Genomic_DNA"/>
</dbReference>
<dbReference type="GO" id="GO:0009252">
    <property type="term" value="P:peptidoglycan biosynthetic process"/>
    <property type="evidence" value="ECO:0007669"/>
    <property type="project" value="UniProtKB-KW"/>
</dbReference>
<evidence type="ECO:0000313" key="22">
    <source>
        <dbReference type="Proteomes" id="UP000198393"/>
    </source>
</evidence>
<dbReference type="Gene3D" id="3.40.710.10">
    <property type="entry name" value="DD-peptidase/beta-lactamase superfamily"/>
    <property type="match status" value="2"/>
</dbReference>
<evidence type="ECO:0000256" key="17">
    <source>
        <dbReference type="ARBA" id="ARBA00049902"/>
    </source>
</evidence>
<comment type="similarity">
    <text evidence="4">In the N-terminal section; belongs to the glycosyltransferase 51 family.</text>
</comment>
<dbReference type="InterPro" id="IPR036950">
    <property type="entry name" value="PBP_transglycosylase"/>
</dbReference>
<dbReference type="Pfam" id="PF00905">
    <property type="entry name" value="Transpeptidase"/>
    <property type="match status" value="1"/>
</dbReference>
<evidence type="ECO:0000256" key="12">
    <source>
        <dbReference type="ARBA" id="ARBA00022984"/>
    </source>
</evidence>
<evidence type="ECO:0000256" key="2">
    <source>
        <dbReference type="ARBA" id="ARBA00004752"/>
    </source>
</evidence>
<evidence type="ECO:0000256" key="14">
    <source>
        <dbReference type="ARBA" id="ARBA00023268"/>
    </source>
</evidence>
<evidence type="ECO:0000256" key="1">
    <source>
        <dbReference type="ARBA" id="ARBA00004236"/>
    </source>
</evidence>
<name>A0A239FCY8_EKHLU</name>
<keyword evidence="7" id="KW-0645">Protease</keyword>
<evidence type="ECO:0000256" key="4">
    <source>
        <dbReference type="ARBA" id="ARBA00007739"/>
    </source>
</evidence>
<dbReference type="RefSeq" id="WP_089355337.1">
    <property type="nucleotide sequence ID" value="NZ_FZPD01000001.1"/>
</dbReference>
<evidence type="ECO:0000256" key="13">
    <source>
        <dbReference type="ARBA" id="ARBA00023136"/>
    </source>
</evidence>
<feature type="domain" description="Penicillin-binding protein transpeptidase" evidence="19">
    <location>
        <begin position="424"/>
        <end position="665"/>
    </location>
</feature>
<dbReference type="GO" id="GO:0006508">
    <property type="term" value="P:proteolysis"/>
    <property type="evidence" value="ECO:0007669"/>
    <property type="project" value="UniProtKB-KW"/>
</dbReference>
<evidence type="ECO:0000256" key="3">
    <source>
        <dbReference type="ARBA" id="ARBA00007090"/>
    </source>
</evidence>
<dbReference type="InterPro" id="IPR001460">
    <property type="entry name" value="PCN-bd_Tpept"/>
</dbReference>
<evidence type="ECO:0000256" key="9">
    <source>
        <dbReference type="ARBA" id="ARBA00022679"/>
    </source>
</evidence>
<keyword evidence="11" id="KW-0133">Cell shape</keyword>
<dbReference type="GO" id="GO:0030288">
    <property type="term" value="C:outer membrane-bounded periplasmic space"/>
    <property type="evidence" value="ECO:0007669"/>
    <property type="project" value="TreeGrafter"/>
</dbReference>
<proteinExistence type="inferred from homology"/>
<dbReference type="OrthoDB" id="9766909at2"/>
<keyword evidence="9" id="KW-0808">Transferase</keyword>
<dbReference type="InterPro" id="IPR050396">
    <property type="entry name" value="Glycosyltr_51/Transpeptidase"/>
</dbReference>
<reference evidence="21 22" key="1">
    <citation type="submission" date="2017-06" db="EMBL/GenBank/DDBJ databases">
        <authorList>
            <person name="Kim H.J."/>
            <person name="Triplett B.A."/>
        </authorList>
    </citation>
    <scope>NUCLEOTIDE SEQUENCE [LARGE SCALE GENOMIC DNA]</scope>
    <source>
        <strain evidence="21 22">DSM 19307</strain>
    </source>
</reference>
<dbReference type="Pfam" id="PF00912">
    <property type="entry name" value="Transgly"/>
    <property type="match status" value="1"/>
</dbReference>
<protein>
    <submittedName>
        <fullName evidence="21">Penicillin-binding protein 1A</fullName>
    </submittedName>
</protein>
<evidence type="ECO:0000256" key="18">
    <source>
        <dbReference type="SAM" id="Phobius"/>
    </source>
</evidence>
<comment type="similarity">
    <text evidence="3">In the C-terminal section; belongs to the transpeptidase family.</text>
</comment>
<comment type="pathway">
    <text evidence="2">Cell wall biogenesis; peptidoglycan biosynthesis.</text>
</comment>
<comment type="catalytic activity">
    <reaction evidence="17">
        <text>[GlcNAc-(1-&gt;4)-Mur2Ac(oyl-L-Ala-gamma-D-Glu-L-Lys-D-Ala-D-Ala)](n)-di-trans,octa-cis-undecaprenyl diphosphate + beta-D-GlcNAc-(1-&gt;4)-Mur2Ac(oyl-L-Ala-gamma-D-Glu-L-Lys-D-Ala-D-Ala)-di-trans,octa-cis-undecaprenyl diphosphate = [GlcNAc-(1-&gt;4)-Mur2Ac(oyl-L-Ala-gamma-D-Glu-L-Lys-D-Ala-D-Ala)](n+1)-di-trans,octa-cis-undecaprenyl diphosphate + di-trans,octa-cis-undecaprenyl diphosphate + H(+)</text>
        <dbReference type="Rhea" id="RHEA:23708"/>
        <dbReference type="Rhea" id="RHEA-COMP:9602"/>
        <dbReference type="Rhea" id="RHEA-COMP:9603"/>
        <dbReference type="ChEBI" id="CHEBI:15378"/>
        <dbReference type="ChEBI" id="CHEBI:58405"/>
        <dbReference type="ChEBI" id="CHEBI:60033"/>
        <dbReference type="ChEBI" id="CHEBI:78435"/>
        <dbReference type="EC" id="2.4.99.28"/>
    </reaction>
</comment>
<dbReference type="GO" id="GO:0008658">
    <property type="term" value="F:penicillin binding"/>
    <property type="evidence" value="ECO:0007669"/>
    <property type="project" value="InterPro"/>
</dbReference>
<dbReference type="InterPro" id="IPR012338">
    <property type="entry name" value="Beta-lactam/transpept-like"/>
</dbReference>
<evidence type="ECO:0000256" key="8">
    <source>
        <dbReference type="ARBA" id="ARBA00022676"/>
    </source>
</evidence>
<dbReference type="GO" id="GO:0008955">
    <property type="term" value="F:peptidoglycan glycosyltransferase activity"/>
    <property type="evidence" value="ECO:0007669"/>
    <property type="project" value="UniProtKB-EC"/>
</dbReference>
<evidence type="ECO:0000256" key="7">
    <source>
        <dbReference type="ARBA" id="ARBA00022670"/>
    </source>
</evidence>
<evidence type="ECO:0000259" key="19">
    <source>
        <dbReference type="Pfam" id="PF00905"/>
    </source>
</evidence>
<dbReference type="SUPFAM" id="SSF56601">
    <property type="entry name" value="beta-lactamase/transpeptidase-like"/>
    <property type="match status" value="1"/>
</dbReference>
<dbReference type="Gene3D" id="1.10.3810.10">
    <property type="entry name" value="Biosynthetic peptidoglycan transglycosylase-like"/>
    <property type="match status" value="1"/>
</dbReference>
<dbReference type="Proteomes" id="UP000198393">
    <property type="component" value="Unassembled WGS sequence"/>
</dbReference>
<accession>A0A239FCY8</accession>
<keyword evidence="14" id="KW-0511">Multifunctional enzyme</keyword>
<keyword evidence="18" id="KW-1133">Transmembrane helix</keyword>
<comment type="catalytic activity">
    <reaction evidence="16">
        <text>Preferential cleavage: (Ac)2-L-Lys-D-Ala-|-D-Ala. Also transpeptidation of peptidyl-alanyl moieties that are N-acyl substituents of D-alanine.</text>
        <dbReference type="EC" id="3.4.16.4"/>
    </reaction>
</comment>
<evidence type="ECO:0000256" key="15">
    <source>
        <dbReference type="ARBA" id="ARBA00023316"/>
    </source>
</evidence>
<keyword evidence="10" id="KW-0378">Hydrolase</keyword>
<dbReference type="PANTHER" id="PTHR32282:SF11">
    <property type="entry name" value="PENICILLIN-BINDING PROTEIN 1B"/>
    <property type="match status" value="1"/>
</dbReference>
<evidence type="ECO:0000313" key="21">
    <source>
        <dbReference type="EMBL" id="SNS53944.1"/>
    </source>
</evidence>
<dbReference type="InterPro" id="IPR023346">
    <property type="entry name" value="Lysozyme-like_dom_sf"/>
</dbReference>
<dbReference type="PANTHER" id="PTHR32282">
    <property type="entry name" value="BINDING PROTEIN TRANSPEPTIDASE, PUTATIVE-RELATED"/>
    <property type="match status" value="1"/>
</dbReference>
<evidence type="ECO:0000256" key="10">
    <source>
        <dbReference type="ARBA" id="ARBA00022801"/>
    </source>
</evidence>
<keyword evidence="15" id="KW-0961">Cell wall biogenesis/degradation</keyword>